<name>A0ABS9CU93_9RHOB</name>
<accession>A0ABS9CU93</accession>
<proteinExistence type="predicted"/>
<organism evidence="2 3">
    <name type="scientific">Octadecabacter dasysiphoniae</name>
    <dbReference type="NCBI Taxonomy" id="2909341"/>
    <lineage>
        <taxon>Bacteria</taxon>
        <taxon>Pseudomonadati</taxon>
        <taxon>Pseudomonadota</taxon>
        <taxon>Alphaproteobacteria</taxon>
        <taxon>Rhodobacterales</taxon>
        <taxon>Roseobacteraceae</taxon>
        <taxon>Octadecabacter</taxon>
    </lineage>
</organism>
<dbReference type="EMBL" id="JAKGAQ010000001">
    <property type="protein sequence ID" value="MCF2870733.1"/>
    <property type="molecule type" value="Genomic_DNA"/>
</dbReference>
<dbReference type="RefSeq" id="WP_235224827.1">
    <property type="nucleotide sequence ID" value="NZ_JAKGAQ010000001.1"/>
</dbReference>
<reference evidence="2 3" key="1">
    <citation type="submission" date="2022-01" db="EMBL/GenBank/DDBJ databases">
        <title>Octadecabacter sp. nov., isolated from a marine alga.</title>
        <authorList>
            <person name="Jin M.S."/>
            <person name="Kim H.M."/>
            <person name="Han D.M."/>
            <person name="Jung J.J."/>
            <person name="Jeon C.O."/>
        </authorList>
    </citation>
    <scope>NUCLEOTIDE SEQUENCE [LARGE SCALE GENOMIC DNA]</scope>
    <source>
        <strain evidence="2 3">G9-8</strain>
    </source>
</reference>
<gene>
    <name evidence="2" type="ORF">L0664_06610</name>
</gene>
<evidence type="ECO:0000256" key="1">
    <source>
        <dbReference type="SAM" id="SignalP"/>
    </source>
</evidence>
<comment type="caution">
    <text evidence="2">The sequence shown here is derived from an EMBL/GenBank/DDBJ whole genome shotgun (WGS) entry which is preliminary data.</text>
</comment>
<keyword evidence="1" id="KW-0732">Signal</keyword>
<feature type="signal peptide" evidence="1">
    <location>
        <begin position="1"/>
        <end position="17"/>
    </location>
</feature>
<sequence>MRLILPLITFCAGPVAAQDTPVPLPFLCEGADPAWSMTITEDGTLFETATKSDVDLDIAWETRTEGADWPRALTLIGRGSSAIVIVEPPQDTTFPVRILTQDGETPLLLVGSCTTG</sequence>
<protein>
    <submittedName>
        <fullName evidence="2">Uncharacterized protein</fullName>
    </submittedName>
</protein>
<feature type="chain" id="PRO_5047017400" evidence="1">
    <location>
        <begin position="18"/>
        <end position="116"/>
    </location>
</feature>
<evidence type="ECO:0000313" key="3">
    <source>
        <dbReference type="Proteomes" id="UP001200557"/>
    </source>
</evidence>
<dbReference type="Proteomes" id="UP001200557">
    <property type="component" value="Unassembled WGS sequence"/>
</dbReference>
<evidence type="ECO:0000313" key="2">
    <source>
        <dbReference type="EMBL" id="MCF2870733.1"/>
    </source>
</evidence>
<keyword evidence="3" id="KW-1185">Reference proteome</keyword>